<dbReference type="InterPro" id="IPR050488">
    <property type="entry name" value="Ig_Fc_receptor"/>
</dbReference>
<dbReference type="GO" id="GO:0006955">
    <property type="term" value="P:immune response"/>
    <property type="evidence" value="ECO:0007669"/>
    <property type="project" value="TreeGrafter"/>
</dbReference>
<dbReference type="InterPro" id="IPR036179">
    <property type="entry name" value="Ig-like_dom_sf"/>
</dbReference>
<proteinExistence type="predicted"/>
<dbReference type="EMBL" id="JAUCMX010000001">
    <property type="protein sequence ID" value="KAK3557603.1"/>
    <property type="molecule type" value="Genomic_DNA"/>
</dbReference>
<dbReference type="GO" id="GO:0009897">
    <property type="term" value="C:external side of plasma membrane"/>
    <property type="evidence" value="ECO:0007669"/>
    <property type="project" value="TreeGrafter"/>
</dbReference>
<dbReference type="InterPro" id="IPR003599">
    <property type="entry name" value="Ig_sub"/>
</dbReference>
<dbReference type="AlphaFoldDB" id="A0AAE0RLH5"/>
<dbReference type="Proteomes" id="UP001274896">
    <property type="component" value="Unassembled WGS sequence"/>
</dbReference>
<reference evidence="4" key="1">
    <citation type="submission" date="2023-06" db="EMBL/GenBank/DDBJ databases">
        <title>Male Hemibagrus guttatus genome.</title>
        <authorList>
            <person name="Bian C."/>
        </authorList>
    </citation>
    <scope>NUCLEOTIDE SEQUENCE</scope>
    <source>
        <strain evidence="4">Male_cb2023</strain>
        <tissue evidence="4">Muscle</tissue>
    </source>
</reference>
<feature type="non-terminal residue" evidence="4">
    <location>
        <position position="186"/>
    </location>
</feature>
<sequence length="186" mass="20924">MVLTCEVQRNSSEEWIYSWFRQNLSKASSPGLAHRVSNHAYSISALTLEDSGTYWCEAQKKDTSTLLNNTVSLNVTTDPPPASLEVSPNSSQHLKNEQFSLNCSVHDNTSTRWILKRFRVAEENLNCWKTDRKPEQSYECSFNNITSGLSGLYWCEAAGGNQRSNAINIIVSGELHITNTSLFNNK</sequence>
<dbReference type="GO" id="GO:0007166">
    <property type="term" value="P:cell surface receptor signaling pathway"/>
    <property type="evidence" value="ECO:0007669"/>
    <property type="project" value="TreeGrafter"/>
</dbReference>
<keyword evidence="1" id="KW-0732">Signal</keyword>
<dbReference type="InterPro" id="IPR007110">
    <property type="entry name" value="Ig-like_dom"/>
</dbReference>
<dbReference type="PANTHER" id="PTHR11481">
    <property type="entry name" value="IMMUNOGLOBULIN FC RECEPTOR"/>
    <property type="match status" value="1"/>
</dbReference>
<gene>
    <name evidence="4" type="ORF">QTP70_030537</name>
</gene>
<dbReference type="PANTHER" id="PTHR11481:SF64">
    <property type="entry name" value="FC RECEPTOR-LIKE PROTEIN 4"/>
    <property type="match status" value="1"/>
</dbReference>
<dbReference type="SMART" id="SM00409">
    <property type="entry name" value="IG"/>
    <property type="match status" value="2"/>
</dbReference>
<comment type="caution">
    <text evidence="4">The sequence shown here is derived from an EMBL/GenBank/DDBJ whole genome shotgun (WGS) entry which is preliminary data.</text>
</comment>
<evidence type="ECO:0000313" key="4">
    <source>
        <dbReference type="EMBL" id="KAK3557603.1"/>
    </source>
</evidence>
<evidence type="ECO:0000256" key="2">
    <source>
        <dbReference type="ARBA" id="ARBA00023157"/>
    </source>
</evidence>
<organism evidence="4 5">
    <name type="scientific">Hemibagrus guttatus</name>
    <dbReference type="NCBI Taxonomy" id="175788"/>
    <lineage>
        <taxon>Eukaryota</taxon>
        <taxon>Metazoa</taxon>
        <taxon>Chordata</taxon>
        <taxon>Craniata</taxon>
        <taxon>Vertebrata</taxon>
        <taxon>Euteleostomi</taxon>
        <taxon>Actinopterygii</taxon>
        <taxon>Neopterygii</taxon>
        <taxon>Teleostei</taxon>
        <taxon>Ostariophysi</taxon>
        <taxon>Siluriformes</taxon>
        <taxon>Bagridae</taxon>
        <taxon>Hemibagrus</taxon>
    </lineage>
</organism>
<dbReference type="Gene3D" id="2.60.40.10">
    <property type="entry name" value="Immunoglobulins"/>
    <property type="match status" value="2"/>
</dbReference>
<evidence type="ECO:0000259" key="3">
    <source>
        <dbReference type="PROSITE" id="PS50835"/>
    </source>
</evidence>
<accession>A0AAE0RLH5</accession>
<name>A0AAE0RLH5_9TELE</name>
<evidence type="ECO:0000256" key="1">
    <source>
        <dbReference type="ARBA" id="ARBA00022729"/>
    </source>
</evidence>
<dbReference type="SUPFAM" id="SSF48726">
    <property type="entry name" value="Immunoglobulin"/>
    <property type="match status" value="2"/>
</dbReference>
<keyword evidence="2" id="KW-1015">Disulfide bond</keyword>
<dbReference type="CDD" id="cd00096">
    <property type="entry name" value="Ig"/>
    <property type="match status" value="1"/>
</dbReference>
<protein>
    <recommendedName>
        <fullName evidence="3">Ig-like domain-containing protein</fullName>
    </recommendedName>
</protein>
<dbReference type="GO" id="GO:0004888">
    <property type="term" value="F:transmembrane signaling receptor activity"/>
    <property type="evidence" value="ECO:0007669"/>
    <property type="project" value="TreeGrafter"/>
</dbReference>
<dbReference type="InterPro" id="IPR013783">
    <property type="entry name" value="Ig-like_fold"/>
</dbReference>
<keyword evidence="5" id="KW-1185">Reference proteome</keyword>
<feature type="domain" description="Ig-like" evidence="3">
    <location>
        <begin position="1"/>
        <end position="72"/>
    </location>
</feature>
<dbReference type="Pfam" id="PF13927">
    <property type="entry name" value="Ig_3"/>
    <property type="match status" value="1"/>
</dbReference>
<evidence type="ECO:0000313" key="5">
    <source>
        <dbReference type="Proteomes" id="UP001274896"/>
    </source>
</evidence>
<dbReference type="PROSITE" id="PS50835">
    <property type="entry name" value="IG_LIKE"/>
    <property type="match status" value="1"/>
</dbReference>